<name>A0A9P9IE35_9HYPO</name>
<keyword evidence="3" id="KW-1185">Reference proteome</keyword>
<protein>
    <recommendedName>
        <fullName evidence="1">HNH nuclease domain-containing protein</fullName>
    </recommendedName>
</protein>
<gene>
    <name evidence="2" type="ORF">EDB81DRAFT_589408</name>
</gene>
<dbReference type="OrthoDB" id="2142759at2759"/>
<evidence type="ECO:0000259" key="1">
    <source>
        <dbReference type="Pfam" id="PF13391"/>
    </source>
</evidence>
<dbReference type="Proteomes" id="UP000738349">
    <property type="component" value="Unassembled WGS sequence"/>
</dbReference>
<feature type="domain" description="HNH nuclease" evidence="1">
    <location>
        <begin position="98"/>
        <end position="156"/>
    </location>
</feature>
<sequence length="247" mass="28902">ATGWIATRGANGQFSRVERPTDGVLRSHTNYYFVGDHEPTHIYPVVSSFHHWRFPPAHFLSSRPALRYLLAQRVKLLGETRQYFTRDATCRMTAHKGAREVIHLVPLSDGYWFIHNGMRQYCLDQLNSASTYDTRNMLHLRKGLHFLFDHHRFVFVVKRDRSGTAQLVLHVLNHERADELMNLYHNRLTQALRGVSAEFTFARLAWALFTSTYFPTFDGRVRMAVQLFNPETNQVQNHDLYQQEIRG</sequence>
<evidence type="ECO:0000313" key="2">
    <source>
        <dbReference type="EMBL" id="KAH7118308.1"/>
    </source>
</evidence>
<reference evidence="2" key="1">
    <citation type="journal article" date="2021" name="Nat. Commun.">
        <title>Genetic determinants of endophytism in the Arabidopsis root mycobiome.</title>
        <authorList>
            <person name="Mesny F."/>
            <person name="Miyauchi S."/>
            <person name="Thiergart T."/>
            <person name="Pickel B."/>
            <person name="Atanasova L."/>
            <person name="Karlsson M."/>
            <person name="Huettel B."/>
            <person name="Barry K.W."/>
            <person name="Haridas S."/>
            <person name="Chen C."/>
            <person name="Bauer D."/>
            <person name="Andreopoulos W."/>
            <person name="Pangilinan J."/>
            <person name="LaButti K."/>
            <person name="Riley R."/>
            <person name="Lipzen A."/>
            <person name="Clum A."/>
            <person name="Drula E."/>
            <person name="Henrissat B."/>
            <person name="Kohler A."/>
            <person name="Grigoriev I.V."/>
            <person name="Martin F.M."/>
            <person name="Hacquard S."/>
        </authorList>
    </citation>
    <scope>NUCLEOTIDE SEQUENCE</scope>
    <source>
        <strain evidence="2">MPI-CAGE-AT-0147</strain>
    </source>
</reference>
<evidence type="ECO:0000313" key="3">
    <source>
        <dbReference type="Proteomes" id="UP000738349"/>
    </source>
</evidence>
<dbReference type="InterPro" id="IPR003615">
    <property type="entry name" value="HNH_nuc"/>
</dbReference>
<dbReference type="EMBL" id="JAGMUV010000027">
    <property type="protein sequence ID" value="KAH7118308.1"/>
    <property type="molecule type" value="Genomic_DNA"/>
</dbReference>
<comment type="caution">
    <text evidence="2">The sequence shown here is derived from an EMBL/GenBank/DDBJ whole genome shotgun (WGS) entry which is preliminary data.</text>
</comment>
<feature type="non-terminal residue" evidence="2">
    <location>
        <position position="247"/>
    </location>
</feature>
<feature type="non-terminal residue" evidence="2">
    <location>
        <position position="1"/>
    </location>
</feature>
<accession>A0A9P9IE35</accession>
<organism evidence="2 3">
    <name type="scientific">Dactylonectria macrodidyma</name>
    <dbReference type="NCBI Taxonomy" id="307937"/>
    <lineage>
        <taxon>Eukaryota</taxon>
        <taxon>Fungi</taxon>
        <taxon>Dikarya</taxon>
        <taxon>Ascomycota</taxon>
        <taxon>Pezizomycotina</taxon>
        <taxon>Sordariomycetes</taxon>
        <taxon>Hypocreomycetidae</taxon>
        <taxon>Hypocreales</taxon>
        <taxon>Nectriaceae</taxon>
        <taxon>Dactylonectria</taxon>
    </lineage>
</organism>
<proteinExistence type="predicted"/>
<dbReference type="AlphaFoldDB" id="A0A9P9IE35"/>
<dbReference type="Pfam" id="PF13391">
    <property type="entry name" value="HNH_2"/>
    <property type="match status" value="1"/>
</dbReference>